<feature type="transmembrane region" description="Helical" evidence="7">
    <location>
        <begin position="261"/>
        <end position="283"/>
    </location>
</feature>
<evidence type="ECO:0000256" key="3">
    <source>
        <dbReference type="ARBA" id="ARBA00022475"/>
    </source>
</evidence>
<proteinExistence type="inferred from homology"/>
<sequence length="293" mass="33030">MLKPSAREWWTGFWFILPATALFIAFVYYPFASSLYYSFTEWDSIRPAKFIGWDNYAFLLEDSKMLQAAKNTLWVTLFGIVVQNPLSLLLAVLLNRPFRTKILLRVAFYLPVVVSLVVTSIVWGQILQYDGLLNGLLERMGLQAWERDWLGDTRSVFPTLIALTQWQGLGYCAVIYLAGLQAIPQDLYEAAKMDGAKAVNRFVHVTLPMLMPATTIVVFLTIVGGLKMFDIPYVLTGGGPGSSSYTLTLAIYNAAFRENTYGYAIAGGIVLMIFIMAVTLLQLRIMRRKEVEM</sequence>
<dbReference type="GO" id="GO:0055085">
    <property type="term" value="P:transmembrane transport"/>
    <property type="evidence" value="ECO:0007669"/>
    <property type="project" value="InterPro"/>
</dbReference>
<dbReference type="SUPFAM" id="SSF161098">
    <property type="entry name" value="MetI-like"/>
    <property type="match status" value="1"/>
</dbReference>
<organism evidence="9 10">
    <name type="scientific">Cohnella phaseoli</name>
    <dbReference type="NCBI Taxonomy" id="456490"/>
    <lineage>
        <taxon>Bacteria</taxon>
        <taxon>Bacillati</taxon>
        <taxon>Bacillota</taxon>
        <taxon>Bacilli</taxon>
        <taxon>Bacillales</taxon>
        <taxon>Paenibacillaceae</taxon>
        <taxon>Cohnella</taxon>
    </lineage>
</organism>
<evidence type="ECO:0000256" key="6">
    <source>
        <dbReference type="ARBA" id="ARBA00023136"/>
    </source>
</evidence>
<dbReference type="Gene3D" id="1.10.3720.10">
    <property type="entry name" value="MetI-like"/>
    <property type="match status" value="1"/>
</dbReference>
<dbReference type="RefSeq" id="WP_116062530.1">
    <property type="nucleotide sequence ID" value="NZ_QRDZ01000017.1"/>
</dbReference>
<feature type="transmembrane region" description="Helical" evidence="7">
    <location>
        <begin position="106"/>
        <end position="126"/>
    </location>
</feature>
<evidence type="ECO:0000256" key="7">
    <source>
        <dbReference type="RuleBase" id="RU363032"/>
    </source>
</evidence>
<evidence type="ECO:0000256" key="2">
    <source>
        <dbReference type="ARBA" id="ARBA00022448"/>
    </source>
</evidence>
<reference evidence="9 10" key="1">
    <citation type="submission" date="2018-07" db="EMBL/GenBank/DDBJ databases">
        <title>Genomic Encyclopedia of Type Strains, Phase III (KMG-III): the genomes of soil and plant-associated and newly described type strains.</title>
        <authorList>
            <person name="Whitman W."/>
        </authorList>
    </citation>
    <scope>NUCLEOTIDE SEQUENCE [LARGE SCALE GENOMIC DNA]</scope>
    <source>
        <strain evidence="9 10">CECT 7287</strain>
    </source>
</reference>
<dbReference type="InterPro" id="IPR035906">
    <property type="entry name" value="MetI-like_sf"/>
</dbReference>
<dbReference type="InterPro" id="IPR051393">
    <property type="entry name" value="ABC_transporter_permease"/>
</dbReference>
<feature type="transmembrane region" description="Helical" evidence="7">
    <location>
        <begin position="73"/>
        <end position="94"/>
    </location>
</feature>
<dbReference type="PROSITE" id="PS50928">
    <property type="entry name" value="ABC_TM1"/>
    <property type="match status" value="1"/>
</dbReference>
<keyword evidence="10" id="KW-1185">Reference proteome</keyword>
<evidence type="ECO:0000313" key="9">
    <source>
        <dbReference type="EMBL" id="RED75107.1"/>
    </source>
</evidence>
<dbReference type="AlphaFoldDB" id="A0A3D9JNG8"/>
<dbReference type="GO" id="GO:0005886">
    <property type="term" value="C:plasma membrane"/>
    <property type="evidence" value="ECO:0007669"/>
    <property type="project" value="UniProtKB-SubCell"/>
</dbReference>
<dbReference type="Proteomes" id="UP000256977">
    <property type="component" value="Unassembled WGS sequence"/>
</dbReference>
<gene>
    <name evidence="9" type="ORF">DFP98_11779</name>
</gene>
<feature type="domain" description="ABC transmembrane type-1" evidence="8">
    <location>
        <begin position="69"/>
        <end position="282"/>
    </location>
</feature>
<comment type="similarity">
    <text evidence="7">Belongs to the binding-protein-dependent transport system permease family.</text>
</comment>
<comment type="subcellular location">
    <subcellularLocation>
        <location evidence="1 7">Cell membrane</location>
        <topology evidence="1 7">Multi-pass membrane protein</topology>
    </subcellularLocation>
</comment>
<dbReference type="Pfam" id="PF00528">
    <property type="entry name" value="BPD_transp_1"/>
    <property type="match status" value="1"/>
</dbReference>
<accession>A0A3D9JNG8</accession>
<keyword evidence="4 7" id="KW-0812">Transmembrane</keyword>
<keyword evidence="5 7" id="KW-1133">Transmembrane helix</keyword>
<keyword evidence="2 7" id="KW-0813">Transport</keyword>
<protein>
    <submittedName>
        <fullName evidence="9">Carbohydrate ABC transporter membrane protein 1 (CUT1 family)</fullName>
    </submittedName>
</protein>
<dbReference type="CDD" id="cd06261">
    <property type="entry name" value="TM_PBP2"/>
    <property type="match status" value="1"/>
</dbReference>
<evidence type="ECO:0000259" key="8">
    <source>
        <dbReference type="PROSITE" id="PS50928"/>
    </source>
</evidence>
<evidence type="ECO:0000256" key="1">
    <source>
        <dbReference type="ARBA" id="ARBA00004651"/>
    </source>
</evidence>
<dbReference type="EMBL" id="QRDZ01000017">
    <property type="protein sequence ID" value="RED75107.1"/>
    <property type="molecule type" value="Genomic_DNA"/>
</dbReference>
<feature type="transmembrane region" description="Helical" evidence="7">
    <location>
        <begin position="202"/>
        <end position="226"/>
    </location>
</feature>
<dbReference type="PANTHER" id="PTHR30193">
    <property type="entry name" value="ABC TRANSPORTER PERMEASE PROTEIN"/>
    <property type="match status" value="1"/>
</dbReference>
<keyword evidence="6 7" id="KW-0472">Membrane</keyword>
<feature type="transmembrane region" description="Helical" evidence="7">
    <location>
        <begin position="12"/>
        <end position="31"/>
    </location>
</feature>
<evidence type="ECO:0000256" key="4">
    <source>
        <dbReference type="ARBA" id="ARBA00022692"/>
    </source>
</evidence>
<evidence type="ECO:0000256" key="5">
    <source>
        <dbReference type="ARBA" id="ARBA00022989"/>
    </source>
</evidence>
<evidence type="ECO:0000313" key="10">
    <source>
        <dbReference type="Proteomes" id="UP000256977"/>
    </source>
</evidence>
<name>A0A3D9JNG8_9BACL</name>
<keyword evidence="3" id="KW-1003">Cell membrane</keyword>
<comment type="caution">
    <text evidence="9">The sequence shown here is derived from an EMBL/GenBank/DDBJ whole genome shotgun (WGS) entry which is preliminary data.</text>
</comment>
<dbReference type="OrthoDB" id="5174895at2"/>
<dbReference type="InterPro" id="IPR000515">
    <property type="entry name" value="MetI-like"/>
</dbReference>
<dbReference type="PANTHER" id="PTHR30193:SF37">
    <property type="entry name" value="INNER MEMBRANE ABC TRANSPORTER PERMEASE PROTEIN YCJO"/>
    <property type="match status" value="1"/>
</dbReference>